<name>A0A8X6TEN2_NEPPI</name>
<feature type="signal peptide" evidence="1">
    <location>
        <begin position="1"/>
        <end position="20"/>
    </location>
</feature>
<evidence type="ECO:0000313" key="3">
    <source>
        <dbReference type="Proteomes" id="UP000887013"/>
    </source>
</evidence>
<sequence>MRQWVIMVVIRWVSIAAILAGDHNLNDFERGCFHRAKCGSRHLQGRDKFGFSCTNFASLNVSNLEKPPTLFDSSMSGKRP</sequence>
<evidence type="ECO:0008006" key="4">
    <source>
        <dbReference type="Google" id="ProtNLM"/>
    </source>
</evidence>
<feature type="chain" id="PRO_5036457920" description="Secreted protein" evidence="1">
    <location>
        <begin position="21"/>
        <end position="80"/>
    </location>
</feature>
<dbReference type="Proteomes" id="UP000887013">
    <property type="component" value="Unassembled WGS sequence"/>
</dbReference>
<dbReference type="AlphaFoldDB" id="A0A8X6TEN2"/>
<accession>A0A8X6TEN2</accession>
<evidence type="ECO:0000256" key="1">
    <source>
        <dbReference type="SAM" id="SignalP"/>
    </source>
</evidence>
<evidence type="ECO:0000313" key="2">
    <source>
        <dbReference type="EMBL" id="GFT08380.1"/>
    </source>
</evidence>
<keyword evidence="1" id="KW-0732">Signal</keyword>
<dbReference type="EMBL" id="BMAW01008398">
    <property type="protein sequence ID" value="GFT08380.1"/>
    <property type="molecule type" value="Genomic_DNA"/>
</dbReference>
<reference evidence="2" key="1">
    <citation type="submission" date="2020-08" db="EMBL/GenBank/DDBJ databases">
        <title>Multicomponent nature underlies the extraordinary mechanical properties of spider dragline silk.</title>
        <authorList>
            <person name="Kono N."/>
            <person name="Nakamura H."/>
            <person name="Mori M."/>
            <person name="Yoshida Y."/>
            <person name="Ohtoshi R."/>
            <person name="Malay A.D."/>
            <person name="Moran D.A.P."/>
            <person name="Tomita M."/>
            <person name="Numata K."/>
            <person name="Arakawa K."/>
        </authorList>
    </citation>
    <scope>NUCLEOTIDE SEQUENCE</scope>
</reference>
<comment type="caution">
    <text evidence="2">The sequence shown here is derived from an EMBL/GenBank/DDBJ whole genome shotgun (WGS) entry which is preliminary data.</text>
</comment>
<proteinExistence type="predicted"/>
<keyword evidence="3" id="KW-1185">Reference proteome</keyword>
<gene>
    <name evidence="2" type="ORF">NPIL_84221</name>
</gene>
<protein>
    <recommendedName>
        <fullName evidence="4">Secreted protein</fullName>
    </recommendedName>
</protein>
<organism evidence="2 3">
    <name type="scientific">Nephila pilipes</name>
    <name type="common">Giant wood spider</name>
    <name type="synonym">Nephila maculata</name>
    <dbReference type="NCBI Taxonomy" id="299642"/>
    <lineage>
        <taxon>Eukaryota</taxon>
        <taxon>Metazoa</taxon>
        <taxon>Ecdysozoa</taxon>
        <taxon>Arthropoda</taxon>
        <taxon>Chelicerata</taxon>
        <taxon>Arachnida</taxon>
        <taxon>Araneae</taxon>
        <taxon>Araneomorphae</taxon>
        <taxon>Entelegynae</taxon>
        <taxon>Araneoidea</taxon>
        <taxon>Nephilidae</taxon>
        <taxon>Nephila</taxon>
    </lineage>
</organism>